<feature type="domain" description="Reverse transcriptase zinc-binding" evidence="1">
    <location>
        <begin position="127"/>
        <end position="189"/>
    </location>
</feature>
<evidence type="ECO:0000313" key="3">
    <source>
        <dbReference type="Proteomes" id="UP001151760"/>
    </source>
</evidence>
<keyword evidence="3" id="KW-1185">Reference proteome</keyword>
<organism evidence="2 3">
    <name type="scientific">Tanacetum coccineum</name>
    <dbReference type="NCBI Taxonomy" id="301880"/>
    <lineage>
        <taxon>Eukaryota</taxon>
        <taxon>Viridiplantae</taxon>
        <taxon>Streptophyta</taxon>
        <taxon>Embryophyta</taxon>
        <taxon>Tracheophyta</taxon>
        <taxon>Spermatophyta</taxon>
        <taxon>Magnoliopsida</taxon>
        <taxon>eudicotyledons</taxon>
        <taxon>Gunneridae</taxon>
        <taxon>Pentapetalae</taxon>
        <taxon>asterids</taxon>
        <taxon>campanulids</taxon>
        <taxon>Asterales</taxon>
        <taxon>Asteraceae</taxon>
        <taxon>Asteroideae</taxon>
        <taxon>Anthemideae</taxon>
        <taxon>Anthemidinae</taxon>
        <taxon>Tanacetum</taxon>
    </lineage>
</organism>
<protein>
    <submittedName>
        <fullName evidence="2">RNA-directed DNA polymerase, eukaryota, reverse transcriptase zinc-binding domain protein</fullName>
    </submittedName>
</protein>
<sequence>MAHKLNGDLGVNSLYALNLALLFKWIWRFLSSHSGLWYNVIKVVHGINGSLNSSFRSNSHGSVWIGMLKAIAKLKSKEKIHRLYNLETQKDVSVAHKLQCHDLASSFRRPPRSVWIDNHVLATSSSPTRWSKILPIKVNVFLWRMFLDRLPTRSNLSNRGLDIPCTLCPNCGIGVESRNHLFFGCSMALVLFRMLGRWWSIQVPVFEDPDAWSTWFNGLNLSSLQKIVLEASIFSLWWHI</sequence>
<proteinExistence type="predicted"/>
<dbReference type="InterPro" id="IPR026960">
    <property type="entry name" value="RVT-Znf"/>
</dbReference>
<dbReference type="Proteomes" id="UP001151760">
    <property type="component" value="Unassembled WGS sequence"/>
</dbReference>
<reference evidence="2" key="1">
    <citation type="journal article" date="2022" name="Int. J. Mol. Sci.">
        <title>Draft Genome of Tanacetum Coccineum: Genomic Comparison of Closely Related Tanacetum-Family Plants.</title>
        <authorList>
            <person name="Yamashiro T."/>
            <person name="Shiraishi A."/>
            <person name="Nakayama K."/>
            <person name="Satake H."/>
        </authorList>
    </citation>
    <scope>NUCLEOTIDE SEQUENCE</scope>
</reference>
<evidence type="ECO:0000259" key="1">
    <source>
        <dbReference type="Pfam" id="PF13966"/>
    </source>
</evidence>
<reference evidence="2" key="2">
    <citation type="submission" date="2022-01" db="EMBL/GenBank/DDBJ databases">
        <authorList>
            <person name="Yamashiro T."/>
            <person name="Shiraishi A."/>
            <person name="Satake H."/>
            <person name="Nakayama K."/>
        </authorList>
    </citation>
    <scope>NUCLEOTIDE SEQUENCE</scope>
</reference>
<evidence type="ECO:0000313" key="2">
    <source>
        <dbReference type="EMBL" id="GJT34378.1"/>
    </source>
</evidence>
<gene>
    <name evidence="2" type="ORF">Tco_0924797</name>
</gene>
<keyword evidence="2" id="KW-0695">RNA-directed DNA polymerase</keyword>
<dbReference type="Pfam" id="PF13966">
    <property type="entry name" value="zf-RVT"/>
    <property type="match status" value="1"/>
</dbReference>
<name>A0ABQ5D7W6_9ASTR</name>
<comment type="caution">
    <text evidence="2">The sequence shown here is derived from an EMBL/GenBank/DDBJ whole genome shotgun (WGS) entry which is preliminary data.</text>
</comment>
<dbReference type="EMBL" id="BQNB010014957">
    <property type="protein sequence ID" value="GJT34378.1"/>
    <property type="molecule type" value="Genomic_DNA"/>
</dbReference>
<dbReference type="GO" id="GO:0003964">
    <property type="term" value="F:RNA-directed DNA polymerase activity"/>
    <property type="evidence" value="ECO:0007669"/>
    <property type="project" value="UniProtKB-KW"/>
</dbReference>
<keyword evidence="2" id="KW-0808">Transferase</keyword>
<accession>A0ABQ5D7W6</accession>
<keyword evidence="2" id="KW-0548">Nucleotidyltransferase</keyword>